<organism evidence="2 3">
    <name type="scientific">Eumeta variegata</name>
    <name type="common">Bagworm moth</name>
    <name type="synonym">Eumeta japonica</name>
    <dbReference type="NCBI Taxonomy" id="151549"/>
    <lineage>
        <taxon>Eukaryota</taxon>
        <taxon>Metazoa</taxon>
        <taxon>Ecdysozoa</taxon>
        <taxon>Arthropoda</taxon>
        <taxon>Hexapoda</taxon>
        <taxon>Insecta</taxon>
        <taxon>Pterygota</taxon>
        <taxon>Neoptera</taxon>
        <taxon>Endopterygota</taxon>
        <taxon>Lepidoptera</taxon>
        <taxon>Glossata</taxon>
        <taxon>Ditrysia</taxon>
        <taxon>Tineoidea</taxon>
        <taxon>Psychidae</taxon>
        <taxon>Oiketicinae</taxon>
        <taxon>Eumeta</taxon>
    </lineage>
</organism>
<evidence type="ECO:0000256" key="1">
    <source>
        <dbReference type="SAM" id="MobiDB-lite"/>
    </source>
</evidence>
<proteinExistence type="predicted"/>
<dbReference type="AlphaFoldDB" id="A0A4C1VHE9"/>
<evidence type="ECO:0000313" key="3">
    <source>
        <dbReference type="Proteomes" id="UP000299102"/>
    </source>
</evidence>
<reference evidence="2 3" key="1">
    <citation type="journal article" date="2019" name="Commun. Biol.">
        <title>The bagworm genome reveals a unique fibroin gene that provides high tensile strength.</title>
        <authorList>
            <person name="Kono N."/>
            <person name="Nakamura H."/>
            <person name="Ohtoshi R."/>
            <person name="Tomita M."/>
            <person name="Numata K."/>
            <person name="Arakawa K."/>
        </authorList>
    </citation>
    <scope>NUCLEOTIDE SEQUENCE [LARGE SCALE GENOMIC DNA]</scope>
</reference>
<dbReference type="Proteomes" id="UP000299102">
    <property type="component" value="Unassembled WGS sequence"/>
</dbReference>
<comment type="caution">
    <text evidence="2">The sequence shown here is derived from an EMBL/GenBank/DDBJ whole genome shotgun (WGS) entry which is preliminary data.</text>
</comment>
<feature type="region of interest" description="Disordered" evidence="1">
    <location>
        <begin position="1"/>
        <end position="24"/>
    </location>
</feature>
<protein>
    <submittedName>
        <fullName evidence="2">Uncharacterized protein</fullName>
    </submittedName>
</protein>
<feature type="compositionally biased region" description="Polar residues" evidence="1">
    <location>
        <begin position="1"/>
        <end position="19"/>
    </location>
</feature>
<evidence type="ECO:0000313" key="2">
    <source>
        <dbReference type="EMBL" id="GBP37772.1"/>
    </source>
</evidence>
<sequence length="66" mass="7212">MHQLSSFTVPSPLTNSPVSDQKRASLPPMLRHLLLHNLFVSGRGSCIVEAPHAGPVRVKSCRRPLS</sequence>
<keyword evidence="3" id="KW-1185">Reference proteome</keyword>
<dbReference type="EMBL" id="BGZK01000338">
    <property type="protein sequence ID" value="GBP37772.1"/>
    <property type="molecule type" value="Genomic_DNA"/>
</dbReference>
<accession>A0A4C1VHE9</accession>
<name>A0A4C1VHE9_EUMVA</name>
<gene>
    <name evidence="2" type="ORF">EVAR_29974_1</name>
</gene>